<dbReference type="Proteomes" id="UP001362999">
    <property type="component" value="Unassembled WGS sequence"/>
</dbReference>
<dbReference type="EMBL" id="JAWWNJ010000009">
    <property type="protein sequence ID" value="KAK7048983.1"/>
    <property type="molecule type" value="Genomic_DNA"/>
</dbReference>
<dbReference type="AlphaFoldDB" id="A0AAW0DE85"/>
<protein>
    <submittedName>
        <fullName evidence="1">Uncharacterized protein</fullName>
    </submittedName>
</protein>
<organism evidence="1 2">
    <name type="scientific">Favolaschia claudopus</name>
    <dbReference type="NCBI Taxonomy" id="2862362"/>
    <lineage>
        <taxon>Eukaryota</taxon>
        <taxon>Fungi</taxon>
        <taxon>Dikarya</taxon>
        <taxon>Basidiomycota</taxon>
        <taxon>Agaricomycotina</taxon>
        <taxon>Agaricomycetes</taxon>
        <taxon>Agaricomycetidae</taxon>
        <taxon>Agaricales</taxon>
        <taxon>Marasmiineae</taxon>
        <taxon>Mycenaceae</taxon>
        <taxon>Favolaschia</taxon>
    </lineage>
</organism>
<reference evidence="1 2" key="1">
    <citation type="journal article" date="2024" name="J Genomics">
        <title>Draft genome sequencing and assembly of Favolaschia claudopus CIRM-BRFM 2984 isolated from oak limbs.</title>
        <authorList>
            <person name="Navarro D."/>
            <person name="Drula E."/>
            <person name="Chaduli D."/>
            <person name="Cazenave R."/>
            <person name="Ahrendt S."/>
            <person name="Wang J."/>
            <person name="Lipzen A."/>
            <person name="Daum C."/>
            <person name="Barry K."/>
            <person name="Grigoriev I.V."/>
            <person name="Favel A."/>
            <person name="Rosso M.N."/>
            <person name="Martin F."/>
        </authorList>
    </citation>
    <scope>NUCLEOTIDE SEQUENCE [LARGE SCALE GENOMIC DNA]</scope>
    <source>
        <strain evidence="1 2">CIRM-BRFM 2984</strain>
    </source>
</reference>
<evidence type="ECO:0000313" key="2">
    <source>
        <dbReference type="Proteomes" id="UP001362999"/>
    </source>
</evidence>
<evidence type="ECO:0000313" key="1">
    <source>
        <dbReference type="EMBL" id="KAK7048983.1"/>
    </source>
</evidence>
<name>A0AAW0DE85_9AGAR</name>
<keyword evidence="2" id="KW-1185">Reference proteome</keyword>
<gene>
    <name evidence="1" type="ORF">R3P38DRAFT_2872349</name>
</gene>
<comment type="caution">
    <text evidence="1">The sequence shown here is derived from an EMBL/GenBank/DDBJ whole genome shotgun (WGS) entry which is preliminary data.</text>
</comment>
<accession>A0AAW0DE85</accession>
<sequence>MHEALDLKIVSNLPDKPANRSLPDSRVATNTLSNYTSKFCIGTSPICVLSVLYVNLDPRMIPTPQAMELMIHHATRPSYIDAARLSLKALHHFTDLRIYQETVDACPDLWARVWPWMRFFDTSQGIHMSLAEPRNQNTNTVYSRPSDKSITVSYWSEWR</sequence>
<proteinExistence type="predicted"/>